<organism evidence="2 3">
    <name type="scientific">Candidatus Vampirococcus lugosii</name>
    <dbReference type="NCBI Taxonomy" id="2789015"/>
    <lineage>
        <taxon>Bacteria</taxon>
        <taxon>Candidatus Absconditibacteriota</taxon>
        <taxon>Vampirococcus</taxon>
    </lineage>
</organism>
<dbReference type="Proteomes" id="UP000680365">
    <property type="component" value="Unassembled WGS sequence"/>
</dbReference>
<dbReference type="SUPFAM" id="SSF53756">
    <property type="entry name" value="UDP-Glycosyltransferase/glycogen phosphorylase"/>
    <property type="match status" value="1"/>
</dbReference>
<sequence>MKIAFVHDWIITIGGAEKVFIDLIKEEKYSQGEIFCVFSDKNFLSINGQDIKINSVIKNNFLINKIGYRNLMPIFPILNYFLSKKIKKYNPDKLLISSFAIAKNIKSKVYKKIYLHSPMQYIRDSYEEYLEKLFGIKKLIFKISSKFLRKWDKKYFQFDEVYFNSKYTEKLAQKIYGIKGIVKYPKINNEIVNTNIVNQKDNYYIYIGRLVRFSKELDKIIELFNNLDDNLLIVGAGPDELLLKSKVKKSNIIFLGEINNLQKKIKLLKKSKGLINITKESFGIVTAESLSLGVPVFAYNCGASPELLDLRSGVLIHKKNQYELKNKFEEFKKIKFDYQEIKNNFLSKLDKYL</sequence>
<feature type="domain" description="Glycosyl transferase family 1" evidence="1">
    <location>
        <begin position="194"/>
        <end position="343"/>
    </location>
</feature>
<evidence type="ECO:0000313" key="3">
    <source>
        <dbReference type="Proteomes" id="UP000680365"/>
    </source>
</evidence>
<proteinExistence type="predicted"/>
<evidence type="ECO:0000259" key="1">
    <source>
        <dbReference type="Pfam" id="PF00534"/>
    </source>
</evidence>
<dbReference type="Pfam" id="PF00534">
    <property type="entry name" value="Glycos_transf_1"/>
    <property type="match status" value="1"/>
</dbReference>
<keyword evidence="3" id="KW-1185">Reference proteome</keyword>
<dbReference type="EMBL" id="JAEDAM010000101">
    <property type="protein sequence ID" value="MBS8122524.1"/>
    <property type="molecule type" value="Genomic_DNA"/>
</dbReference>
<comment type="caution">
    <text evidence="2">The sequence shown here is derived from an EMBL/GenBank/DDBJ whole genome shotgun (WGS) entry which is preliminary data.</text>
</comment>
<dbReference type="Gene3D" id="3.40.50.2000">
    <property type="entry name" value="Glycogen Phosphorylase B"/>
    <property type="match status" value="2"/>
</dbReference>
<dbReference type="PANTHER" id="PTHR12526">
    <property type="entry name" value="GLYCOSYLTRANSFERASE"/>
    <property type="match status" value="1"/>
</dbReference>
<dbReference type="InterPro" id="IPR001296">
    <property type="entry name" value="Glyco_trans_1"/>
</dbReference>
<dbReference type="GO" id="GO:0016740">
    <property type="term" value="F:transferase activity"/>
    <property type="evidence" value="ECO:0007669"/>
    <property type="project" value="UniProtKB-KW"/>
</dbReference>
<dbReference type="PANTHER" id="PTHR12526:SF584">
    <property type="entry name" value="GLYCOSYLTRANSFERASE"/>
    <property type="match status" value="1"/>
</dbReference>
<dbReference type="RefSeq" id="WP_213349953.1">
    <property type="nucleotide sequence ID" value="NZ_JAEDAM010000101.1"/>
</dbReference>
<gene>
    <name evidence="2" type="ORF">VAMP_31433n240</name>
</gene>
<keyword evidence="2" id="KW-0808">Transferase</keyword>
<evidence type="ECO:0000313" key="2">
    <source>
        <dbReference type="EMBL" id="MBS8122524.1"/>
    </source>
</evidence>
<name>A0ABS5QQU6_9BACT</name>
<reference evidence="2 3" key="1">
    <citation type="journal article" date="2021" name="Nat. Commun.">
        <title>Reductive evolution and unique predatory mode in the CPR bacterium Vampirococcus lugosii.</title>
        <authorList>
            <person name="Moreira D."/>
            <person name="Zivanovic Y."/>
            <person name="Lopez-Archilla A.I."/>
            <person name="Iniesto M."/>
            <person name="Lopez-Garcia P."/>
        </authorList>
    </citation>
    <scope>NUCLEOTIDE SEQUENCE [LARGE SCALE GENOMIC DNA]</scope>
    <source>
        <strain evidence="2">Chiprana</strain>
    </source>
</reference>
<accession>A0ABS5QQU6</accession>
<protein>
    <submittedName>
        <fullName evidence="2">Group 1 glycosyl transferase</fullName>
    </submittedName>
</protein>